<dbReference type="RefSeq" id="WP_148740232.1">
    <property type="nucleotide sequence ID" value="NZ_VSTH01000050.1"/>
</dbReference>
<accession>A0A5S4YMD6</accession>
<evidence type="ECO:0000313" key="2">
    <source>
        <dbReference type="Proteomes" id="UP000324797"/>
    </source>
</evidence>
<dbReference type="AlphaFoldDB" id="A0A5S4YMD6"/>
<organism evidence="1 2">
    <name type="scientific">Bradyrhizobium hipponense</name>
    <dbReference type="NCBI Taxonomy" id="2605638"/>
    <lineage>
        <taxon>Bacteria</taxon>
        <taxon>Pseudomonadati</taxon>
        <taxon>Pseudomonadota</taxon>
        <taxon>Alphaproteobacteria</taxon>
        <taxon>Hyphomicrobiales</taxon>
        <taxon>Nitrobacteraceae</taxon>
        <taxon>Bradyrhizobium</taxon>
    </lineage>
</organism>
<keyword evidence="2" id="KW-1185">Reference proteome</keyword>
<reference evidence="1 2" key="1">
    <citation type="submission" date="2019-08" db="EMBL/GenBank/DDBJ databases">
        <title>Bradyrhizobium hipponensis sp. nov., a rhizobium isolated from a Lupinus angustifolius root nodule in Tunisia.</title>
        <authorList>
            <person name="Off K."/>
            <person name="Rejili M."/>
            <person name="Mars M."/>
            <person name="Brachmann A."/>
            <person name="Marin M."/>
        </authorList>
    </citation>
    <scope>NUCLEOTIDE SEQUENCE [LARGE SCALE GENOMIC DNA]</scope>
    <source>
        <strain evidence="2">aSej3</strain>
    </source>
</reference>
<evidence type="ECO:0000313" key="1">
    <source>
        <dbReference type="EMBL" id="TYO65591.1"/>
    </source>
</evidence>
<gene>
    <name evidence="1" type="ORF">FXV83_15250</name>
</gene>
<comment type="caution">
    <text evidence="1">The sequence shown here is derived from an EMBL/GenBank/DDBJ whole genome shotgun (WGS) entry which is preliminary data.</text>
</comment>
<dbReference type="EMBL" id="VSTH01000050">
    <property type="protein sequence ID" value="TYO65591.1"/>
    <property type="molecule type" value="Genomic_DNA"/>
</dbReference>
<name>A0A5S4YMD6_9BRAD</name>
<proteinExistence type="predicted"/>
<sequence length="68" mass="7751">MLVRRSPEQSSAFEFEYRLAQDAIKLRQQAKGMPLGIRRAELLQKARQIDATVEVNKWLTSPGLQAPL</sequence>
<dbReference type="Proteomes" id="UP000324797">
    <property type="component" value="Unassembled WGS sequence"/>
</dbReference>
<protein>
    <submittedName>
        <fullName evidence="1">Uncharacterized protein</fullName>
    </submittedName>
</protein>